<dbReference type="SUPFAM" id="SSF160719">
    <property type="entry name" value="gpW/gp25-like"/>
    <property type="match status" value="1"/>
</dbReference>
<gene>
    <name evidence="1" type="ORF">CVE23_10460</name>
</gene>
<reference evidence="2" key="1">
    <citation type="journal article" date="2018" name="Genome Announc.">
        <title>Complete genome sequence of a Dickeya fangzhongdai type strain causing bleeding canker of pear tree trunks.</title>
        <authorList>
            <person name="Zhao Y."/>
            <person name="Tian Y."/>
            <person name="Li X."/>
            <person name="Hu B."/>
        </authorList>
    </citation>
    <scope>NUCLEOTIDE SEQUENCE [LARGE SCALE GENOMIC DNA]</scope>
    <source>
        <strain evidence="2">DSM 101947</strain>
    </source>
</reference>
<evidence type="ECO:0000313" key="2">
    <source>
        <dbReference type="Proteomes" id="UP000231901"/>
    </source>
</evidence>
<sequence>MDDSHFLGRGWQFPPVFSGAVRQVAMNSAEANINQSIDLILQTQRGERSLLPYFGSELRSFLFRHPDATLQNEIAQSVRTTLLNDEPRISVASVEVTFLPEPASMVAIHIDYIIRQTNTRHNHVFPFSLLEGTNLTVEQQGAHQR</sequence>
<dbReference type="KEGG" id="ced:LH89_02310"/>
<proteinExistence type="predicted"/>
<dbReference type="Proteomes" id="UP000231901">
    <property type="component" value="Chromosome"/>
</dbReference>
<keyword evidence="2" id="KW-1185">Reference proteome</keyword>
<dbReference type="AlphaFoldDB" id="A0A2K8QNQ9"/>
<dbReference type="Pfam" id="PF04965">
    <property type="entry name" value="GPW_gp25"/>
    <property type="match status" value="1"/>
</dbReference>
<accession>A0A2K8QNQ9</accession>
<dbReference type="InterPro" id="IPR007048">
    <property type="entry name" value="IraD/Gp25-like"/>
</dbReference>
<evidence type="ECO:0000313" key="1">
    <source>
        <dbReference type="EMBL" id="ATZ94350.1"/>
    </source>
</evidence>
<protein>
    <submittedName>
        <fullName evidence="1">Phage tail protein</fullName>
    </submittedName>
</protein>
<organism evidence="1 2">
    <name type="scientific">Dickeya fangzhongdai</name>
    <dbReference type="NCBI Taxonomy" id="1778540"/>
    <lineage>
        <taxon>Bacteria</taxon>
        <taxon>Pseudomonadati</taxon>
        <taxon>Pseudomonadota</taxon>
        <taxon>Gammaproteobacteria</taxon>
        <taxon>Enterobacterales</taxon>
        <taxon>Pectobacteriaceae</taxon>
        <taxon>Dickeya</taxon>
    </lineage>
</organism>
<dbReference type="EMBL" id="CP025003">
    <property type="protein sequence ID" value="ATZ94350.1"/>
    <property type="molecule type" value="Genomic_DNA"/>
</dbReference>
<dbReference type="KEGG" id="dfn:CVE23_10460"/>
<dbReference type="RefSeq" id="WP_038659103.1">
    <property type="nucleotide sequence ID" value="NZ_BMJF01000001.1"/>
</dbReference>
<name>A0A2K8QNQ9_9GAMM</name>
<dbReference type="Gene3D" id="3.10.450.40">
    <property type="match status" value="1"/>
</dbReference>
<dbReference type="GeneID" id="66564754"/>